<evidence type="ECO:0000313" key="2">
    <source>
        <dbReference type="Proteomes" id="UP000054477"/>
    </source>
</evidence>
<dbReference type="GO" id="GO:0005034">
    <property type="term" value="F:osmosensor activity"/>
    <property type="evidence" value="ECO:0007669"/>
    <property type="project" value="InterPro"/>
</dbReference>
<feature type="non-terminal residue" evidence="1">
    <location>
        <position position="1"/>
    </location>
</feature>
<dbReference type="GO" id="GO:0006972">
    <property type="term" value="P:hyperosmotic response"/>
    <property type="evidence" value="ECO:0007669"/>
    <property type="project" value="TreeGrafter"/>
</dbReference>
<dbReference type="PANTHER" id="PTHR35778:SF1">
    <property type="entry name" value="SIGNALING MUCIN HKR1-RELATED"/>
    <property type="match status" value="1"/>
</dbReference>
<proteinExistence type="predicted"/>
<reference evidence="1 2" key="1">
    <citation type="submission" date="2014-04" db="EMBL/GenBank/DDBJ databases">
        <authorList>
            <consortium name="DOE Joint Genome Institute"/>
            <person name="Kuo A."/>
            <person name="Kohler A."/>
            <person name="Nagy L.G."/>
            <person name="Floudas D."/>
            <person name="Copeland A."/>
            <person name="Barry K.W."/>
            <person name="Cichocki N."/>
            <person name="Veneault-Fourrey C."/>
            <person name="LaButti K."/>
            <person name="Lindquist E.A."/>
            <person name="Lipzen A."/>
            <person name="Lundell T."/>
            <person name="Morin E."/>
            <person name="Murat C."/>
            <person name="Sun H."/>
            <person name="Tunlid A."/>
            <person name="Henrissat B."/>
            <person name="Grigoriev I.V."/>
            <person name="Hibbett D.S."/>
            <person name="Martin F."/>
            <person name="Nordberg H.P."/>
            <person name="Cantor M.N."/>
            <person name="Hua S.X."/>
        </authorList>
    </citation>
    <scope>NUCLEOTIDE SEQUENCE [LARGE SCALE GENOMIC DNA]</scope>
    <source>
        <strain evidence="1 2">LaAM-08-1</strain>
    </source>
</reference>
<dbReference type="GO" id="GO:0031505">
    <property type="term" value="P:fungal-type cell wall organization"/>
    <property type="evidence" value="ECO:0007669"/>
    <property type="project" value="TreeGrafter"/>
</dbReference>
<dbReference type="GO" id="GO:0005886">
    <property type="term" value="C:plasma membrane"/>
    <property type="evidence" value="ECO:0007669"/>
    <property type="project" value="InterPro"/>
</dbReference>
<dbReference type="GO" id="GO:0030427">
    <property type="term" value="C:site of polarized growth"/>
    <property type="evidence" value="ECO:0007669"/>
    <property type="project" value="TreeGrafter"/>
</dbReference>
<dbReference type="OrthoDB" id="3366093at2759"/>
<gene>
    <name evidence="1" type="ORF">K443DRAFT_55282</name>
</gene>
<dbReference type="InterPro" id="IPR039295">
    <property type="entry name" value="MSB2"/>
</dbReference>
<dbReference type="Proteomes" id="UP000054477">
    <property type="component" value="Unassembled WGS sequence"/>
</dbReference>
<organism evidence="1 2">
    <name type="scientific">Laccaria amethystina LaAM-08-1</name>
    <dbReference type="NCBI Taxonomy" id="1095629"/>
    <lineage>
        <taxon>Eukaryota</taxon>
        <taxon>Fungi</taxon>
        <taxon>Dikarya</taxon>
        <taxon>Basidiomycota</taxon>
        <taxon>Agaricomycotina</taxon>
        <taxon>Agaricomycetes</taxon>
        <taxon>Agaricomycetidae</taxon>
        <taxon>Agaricales</taxon>
        <taxon>Agaricineae</taxon>
        <taxon>Hydnangiaceae</taxon>
        <taxon>Laccaria</taxon>
    </lineage>
</organism>
<sequence>LTDPDRATTTVNPTDAAAATTLTVAPLPTGIPPRIYPQDQLNSGTDLQGYTLISIFFNQELNWPIVVNNQVSSSQIF</sequence>
<evidence type="ECO:0000313" key="1">
    <source>
        <dbReference type="EMBL" id="KIK01323.1"/>
    </source>
</evidence>
<dbReference type="GO" id="GO:0001402">
    <property type="term" value="P:signal transduction involved in filamentous growth"/>
    <property type="evidence" value="ECO:0007669"/>
    <property type="project" value="TreeGrafter"/>
</dbReference>
<keyword evidence="2" id="KW-1185">Reference proteome</keyword>
<dbReference type="GO" id="GO:0009986">
    <property type="term" value="C:cell surface"/>
    <property type="evidence" value="ECO:0007669"/>
    <property type="project" value="TreeGrafter"/>
</dbReference>
<dbReference type="GO" id="GO:0005576">
    <property type="term" value="C:extracellular region"/>
    <property type="evidence" value="ECO:0007669"/>
    <property type="project" value="TreeGrafter"/>
</dbReference>
<feature type="non-terminal residue" evidence="1">
    <location>
        <position position="77"/>
    </location>
</feature>
<dbReference type="STRING" id="1095629.A0A0C9XZV3"/>
<protein>
    <submittedName>
        <fullName evidence="1">Uncharacterized protein</fullName>
    </submittedName>
</protein>
<dbReference type="GO" id="GO:0007232">
    <property type="term" value="P:osmosensory signaling pathway via Sho1 osmosensor"/>
    <property type="evidence" value="ECO:0007669"/>
    <property type="project" value="InterPro"/>
</dbReference>
<dbReference type="HOGENOM" id="CLU_2644683_0_0_1"/>
<dbReference type="EMBL" id="KN838608">
    <property type="protein sequence ID" value="KIK01323.1"/>
    <property type="molecule type" value="Genomic_DNA"/>
</dbReference>
<reference evidence="2" key="2">
    <citation type="submission" date="2015-01" db="EMBL/GenBank/DDBJ databases">
        <title>Evolutionary Origins and Diversification of the Mycorrhizal Mutualists.</title>
        <authorList>
            <consortium name="DOE Joint Genome Institute"/>
            <consortium name="Mycorrhizal Genomics Consortium"/>
            <person name="Kohler A."/>
            <person name="Kuo A."/>
            <person name="Nagy L.G."/>
            <person name="Floudas D."/>
            <person name="Copeland A."/>
            <person name="Barry K.W."/>
            <person name="Cichocki N."/>
            <person name="Veneault-Fourrey C."/>
            <person name="LaButti K."/>
            <person name="Lindquist E.A."/>
            <person name="Lipzen A."/>
            <person name="Lundell T."/>
            <person name="Morin E."/>
            <person name="Murat C."/>
            <person name="Riley R."/>
            <person name="Ohm R."/>
            <person name="Sun H."/>
            <person name="Tunlid A."/>
            <person name="Henrissat B."/>
            <person name="Grigoriev I.V."/>
            <person name="Hibbett D.S."/>
            <person name="Martin F."/>
        </authorList>
    </citation>
    <scope>NUCLEOTIDE SEQUENCE [LARGE SCALE GENOMIC DNA]</scope>
    <source>
        <strain evidence="2">LaAM-08-1</strain>
    </source>
</reference>
<name>A0A0C9XZV3_9AGAR</name>
<dbReference type="PANTHER" id="PTHR35778">
    <property type="entry name" value="SIGNALING MUCIN HKR1-RELATED"/>
    <property type="match status" value="1"/>
</dbReference>
<dbReference type="GO" id="GO:0030010">
    <property type="term" value="P:establishment of cell polarity"/>
    <property type="evidence" value="ECO:0007669"/>
    <property type="project" value="TreeGrafter"/>
</dbReference>
<accession>A0A0C9XZV3</accession>
<dbReference type="AlphaFoldDB" id="A0A0C9XZV3"/>